<comment type="caution">
    <text evidence="1">The sequence shown here is derived from an EMBL/GenBank/DDBJ whole genome shotgun (WGS) entry which is preliminary data.</text>
</comment>
<organism evidence="1 2">
    <name type="scientific">Duganella vulcania</name>
    <dbReference type="NCBI Taxonomy" id="2692166"/>
    <lineage>
        <taxon>Bacteria</taxon>
        <taxon>Pseudomonadati</taxon>
        <taxon>Pseudomonadota</taxon>
        <taxon>Betaproteobacteria</taxon>
        <taxon>Burkholderiales</taxon>
        <taxon>Oxalobacteraceae</taxon>
        <taxon>Telluria group</taxon>
        <taxon>Duganella</taxon>
    </lineage>
</organism>
<dbReference type="PANTHER" id="PTHR30348">
    <property type="entry name" value="UNCHARACTERIZED PROTEIN YECE"/>
    <property type="match status" value="1"/>
</dbReference>
<dbReference type="PANTHER" id="PTHR30348:SF14">
    <property type="entry name" value="BLR8050 PROTEIN"/>
    <property type="match status" value="1"/>
</dbReference>
<sequence length="235" mass="25217">MTHTRIGCASWSIDRASSVEFASEGSHLQRYARVMNAVEINSSFYRPHQAATYARWADDVPDDFRFAVKLPRSITHDHRLKDVNELLARFAGEAGGLGAKLGCVLVQLPPSLALDTAPADALFARLAALFGCAIACEARHPSWFAAAGTALLQAHGVARVIADPPAGQPGPHVPTSDTVYARLHGSPRMYYSSYSDEYLDSVAAYLAGKDGWVIFDNTASGAALPNALALMKKTT</sequence>
<protein>
    <submittedName>
        <fullName evidence="1">DUF72 domain-containing protein</fullName>
    </submittedName>
</protein>
<dbReference type="AlphaFoldDB" id="A0A845FY43"/>
<name>A0A845FY43_9BURK</name>
<dbReference type="InterPro" id="IPR036520">
    <property type="entry name" value="UPF0759_sf"/>
</dbReference>
<dbReference type="RefSeq" id="WP_161096195.1">
    <property type="nucleotide sequence ID" value="NZ_WWCW01000016.1"/>
</dbReference>
<reference evidence="1 2" key="1">
    <citation type="submission" date="2020-01" db="EMBL/GenBank/DDBJ databases">
        <title>Novel species isolated from a subtropical stream in China.</title>
        <authorList>
            <person name="Lu H."/>
        </authorList>
    </citation>
    <scope>NUCLEOTIDE SEQUENCE [LARGE SCALE GENOMIC DNA]</scope>
    <source>
        <strain evidence="1 2">FT82W</strain>
    </source>
</reference>
<dbReference type="SUPFAM" id="SSF117396">
    <property type="entry name" value="TM1631-like"/>
    <property type="match status" value="1"/>
</dbReference>
<gene>
    <name evidence="1" type="ORF">GTP91_07390</name>
</gene>
<dbReference type="Gene3D" id="3.20.20.410">
    <property type="entry name" value="Protein of unknown function UPF0759"/>
    <property type="match status" value="1"/>
</dbReference>
<dbReference type="Proteomes" id="UP000470302">
    <property type="component" value="Unassembled WGS sequence"/>
</dbReference>
<dbReference type="EMBL" id="WWCW01000016">
    <property type="protein sequence ID" value="MYM87004.1"/>
    <property type="molecule type" value="Genomic_DNA"/>
</dbReference>
<dbReference type="InterPro" id="IPR002763">
    <property type="entry name" value="DUF72"/>
</dbReference>
<dbReference type="Pfam" id="PF01904">
    <property type="entry name" value="DUF72"/>
    <property type="match status" value="1"/>
</dbReference>
<evidence type="ECO:0000313" key="2">
    <source>
        <dbReference type="Proteomes" id="UP000470302"/>
    </source>
</evidence>
<evidence type="ECO:0000313" key="1">
    <source>
        <dbReference type="EMBL" id="MYM87004.1"/>
    </source>
</evidence>
<accession>A0A845FY43</accession>
<proteinExistence type="predicted"/>